<evidence type="ECO:0000256" key="3">
    <source>
        <dbReference type="ARBA" id="ARBA00022729"/>
    </source>
</evidence>
<dbReference type="SUPFAM" id="SSF48726">
    <property type="entry name" value="Immunoglobulin"/>
    <property type="match status" value="1"/>
</dbReference>
<reference evidence="11 12" key="1">
    <citation type="submission" date="2018-04" db="EMBL/GenBank/DDBJ databases">
        <title>The genome of golden apple snail Pomacea canaliculata provides insight into stress tolerance and invasive adaptation.</title>
        <authorList>
            <person name="Liu C."/>
            <person name="Liu B."/>
            <person name="Ren Y."/>
            <person name="Zhang Y."/>
            <person name="Wang H."/>
            <person name="Li S."/>
            <person name="Jiang F."/>
            <person name="Yin L."/>
            <person name="Zhang G."/>
            <person name="Qian W."/>
            <person name="Fan W."/>
        </authorList>
    </citation>
    <scope>NUCLEOTIDE SEQUENCE [LARGE SCALE GENOMIC DNA]</scope>
    <source>
        <strain evidence="11">SZHN2017</strain>
        <tissue evidence="11">Muscle</tissue>
    </source>
</reference>
<dbReference type="InterPro" id="IPR036179">
    <property type="entry name" value="Ig-like_dom_sf"/>
</dbReference>
<organism evidence="11 12">
    <name type="scientific">Pomacea canaliculata</name>
    <name type="common">Golden apple snail</name>
    <dbReference type="NCBI Taxonomy" id="400727"/>
    <lineage>
        <taxon>Eukaryota</taxon>
        <taxon>Metazoa</taxon>
        <taxon>Spiralia</taxon>
        <taxon>Lophotrochozoa</taxon>
        <taxon>Mollusca</taxon>
        <taxon>Gastropoda</taxon>
        <taxon>Caenogastropoda</taxon>
        <taxon>Architaenioglossa</taxon>
        <taxon>Ampullarioidea</taxon>
        <taxon>Ampullariidae</taxon>
        <taxon>Pomacea</taxon>
    </lineage>
</organism>
<evidence type="ECO:0000256" key="8">
    <source>
        <dbReference type="ARBA" id="ARBA00023180"/>
    </source>
</evidence>
<dbReference type="InterPro" id="IPR036772">
    <property type="entry name" value="SRCR-like_dom_sf"/>
</dbReference>
<sequence>MEWYFAPNVYDPETIATYVDGRFLVPQSTHQRLYFAENVGLTISNLTHEDFGTYSVRVDIRSGSSFVSEVIYATLHQPVPPTTEDELLHARMLPNAAFSSGEWHVQLACGRFISVFSTFFSVNWKTPSGRLLPTDQITGSDYILKLTNPIEEGNYSCFIDIHEPAARCAHVPSTMLVSNEIHVDDCSVQTVKNNAAKHQMEDIASAFKQLVMTGSESGNVRLVNGNRPWNGRIELKSPNGTWGAMCSTFVGLNTAPVVCRMLGLTPDPRYSPYISYANQYGISKLPALTGYVSCTGNEDSIFNCSISYNGQSCDRYYDLGVDCWPTFTTD</sequence>
<keyword evidence="6" id="KW-0472">Membrane</keyword>
<dbReference type="InterPro" id="IPR001190">
    <property type="entry name" value="SRCR"/>
</dbReference>
<evidence type="ECO:0000313" key="12">
    <source>
        <dbReference type="Proteomes" id="UP000245119"/>
    </source>
</evidence>
<dbReference type="SMART" id="SM00202">
    <property type="entry name" value="SR"/>
    <property type="match status" value="1"/>
</dbReference>
<evidence type="ECO:0000256" key="6">
    <source>
        <dbReference type="ARBA" id="ARBA00023136"/>
    </source>
</evidence>
<dbReference type="OrthoDB" id="536948at2759"/>
<dbReference type="SUPFAM" id="SSF56487">
    <property type="entry name" value="SRCR-like"/>
    <property type="match status" value="1"/>
</dbReference>
<dbReference type="PRINTS" id="PR00258">
    <property type="entry name" value="SPERACTRCPTR"/>
</dbReference>
<evidence type="ECO:0000313" key="11">
    <source>
        <dbReference type="EMBL" id="PVD39510.1"/>
    </source>
</evidence>
<evidence type="ECO:0000256" key="4">
    <source>
        <dbReference type="ARBA" id="ARBA00022737"/>
    </source>
</evidence>
<dbReference type="PROSITE" id="PS50287">
    <property type="entry name" value="SRCR_2"/>
    <property type="match status" value="1"/>
</dbReference>
<protein>
    <recommendedName>
        <fullName evidence="10">SRCR domain-containing protein</fullName>
    </recommendedName>
</protein>
<gene>
    <name evidence="11" type="ORF">C0Q70_02144</name>
</gene>
<proteinExistence type="predicted"/>
<dbReference type="FunFam" id="3.10.250.10:FF:000016">
    <property type="entry name" value="Scavenger receptor cysteine-rich protein type 12"/>
    <property type="match status" value="1"/>
</dbReference>
<feature type="domain" description="SRCR" evidence="10">
    <location>
        <begin position="220"/>
        <end position="324"/>
    </location>
</feature>
<keyword evidence="8" id="KW-0325">Glycoprotein</keyword>
<dbReference type="InterPro" id="IPR013783">
    <property type="entry name" value="Ig-like_fold"/>
</dbReference>
<comment type="caution">
    <text evidence="11">The sequence shown here is derived from an EMBL/GenBank/DDBJ whole genome shotgun (WGS) entry which is preliminary data.</text>
</comment>
<dbReference type="Gene3D" id="3.10.250.10">
    <property type="entry name" value="SRCR-like domain"/>
    <property type="match status" value="1"/>
</dbReference>
<evidence type="ECO:0000256" key="5">
    <source>
        <dbReference type="ARBA" id="ARBA00022989"/>
    </source>
</evidence>
<keyword evidence="5" id="KW-1133">Transmembrane helix</keyword>
<dbReference type="EMBL" id="PZQS01000001">
    <property type="protein sequence ID" value="PVD39510.1"/>
    <property type="molecule type" value="Genomic_DNA"/>
</dbReference>
<comment type="subcellular location">
    <subcellularLocation>
        <location evidence="1">Membrane</location>
        <topology evidence="1">Single-pass membrane protein</topology>
    </subcellularLocation>
</comment>
<evidence type="ECO:0000256" key="9">
    <source>
        <dbReference type="PROSITE-ProRule" id="PRU00196"/>
    </source>
</evidence>
<dbReference type="Gene3D" id="2.60.40.10">
    <property type="entry name" value="Immunoglobulins"/>
    <property type="match status" value="1"/>
</dbReference>
<keyword evidence="12" id="KW-1185">Reference proteome</keyword>
<dbReference type="Pfam" id="PF00530">
    <property type="entry name" value="SRCR"/>
    <property type="match status" value="1"/>
</dbReference>
<keyword evidence="7 9" id="KW-1015">Disulfide bond</keyword>
<dbReference type="PANTHER" id="PTHR48071">
    <property type="entry name" value="SRCR DOMAIN-CONTAINING PROTEIN"/>
    <property type="match status" value="1"/>
</dbReference>
<dbReference type="GO" id="GO:0016020">
    <property type="term" value="C:membrane"/>
    <property type="evidence" value="ECO:0007669"/>
    <property type="project" value="UniProtKB-SubCell"/>
</dbReference>
<keyword evidence="2" id="KW-0812">Transmembrane</keyword>
<evidence type="ECO:0000256" key="2">
    <source>
        <dbReference type="ARBA" id="ARBA00022692"/>
    </source>
</evidence>
<comment type="caution">
    <text evidence="9">Lacks conserved residue(s) required for the propagation of feature annotation.</text>
</comment>
<evidence type="ECO:0000256" key="1">
    <source>
        <dbReference type="ARBA" id="ARBA00004167"/>
    </source>
</evidence>
<dbReference type="AlphaFoldDB" id="A0A2T7Q1I1"/>
<keyword evidence="3" id="KW-0732">Signal</keyword>
<accession>A0A2T7Q1I1</accession>
<evidence type="ECO:0000259" key="10">
    <source>
        <dbReference type="PROSITE" id="PS50287"/>
    </source>
</evidence>
<feature type="disulfide bond" evidence="9">
    <location>
        <begin position="294"/>
        <end position="304"/>
    </location>
</feature>
<dbReference type="PANTHER" id="PTHR48071:SF18">
    <property type="entry name" value="DELETED IN MALIGNANT BRAIN TUMORS 1 PROTEIN-RELATED"/>
    <property type="match status" value="1"/>
</dbReference>
<dbReference type="Proteomes" id="UP000245119">
    <property type="component" value="Linkage Group LG1"/>
</dbReference>
<keyword evidence="4" id="KW-0677">Repeat</keyword>
<name>A0A2T7Q1I1_POMCA</name>
<evidence type="ECO:0000256" key="7">
    <source>
        <dbReference type="ARBA" id="ARBA00023157"/>
    </source>
</evidence>